<comment type="similarity">
    <text evidence="2">Belongs to the UPF0382 family.</text>
</comment>
<dbReference type="Proteomes" id="UP000237968">
    <property type="component" value="Unassembled WGS sequence"/>
</dbReference>
<dbReference type="InterPro" id="IPR006696">
    <property type="entry name" value="DUF423"/>
</dbReference>
<sequence length="139" mass="14600">MTDHTPLDQTHARRTTMMLAGALGLLGVAAGAFGAHGLESRLTPEQLEWWQTAARYQQIHALALLLVGWGAGPWTRWRTVAAAGFCGGVLVFSSTLYAMALGGPRLLGAVTPLGGLGLILGWAAIVAHAYGLPTDPEKN</sequence>
<dbReference type="RefSeq" id="WP_106392849.1">
    <property type="nucleotide sequence ID" value="NZ_PVNK01000162.1"/>
</dbReference>
<keyword evidence="8" id="KW-1185">Reference proteome</keyword>
<evidence type="ECO:0008006" key="9">
    <source>
        <dbReference type="Google" id="ProtNLM"/>
    </source>
</evidence>
<accession>A0A2S9XWL2</accession>
<dbReference type="PANTHER" id="PTHR43461">
    <property type="entry name" value="TRANSMEMBRANE PROTEIN 256"/>
    <property type="match status" value="1"/>
</dbReference>
<proteinExistence type="inferred from homology"/>
<comment type="subcellular location">
    <subcellularLocation>
        <location evidence="1">Membrane</location>
        <topology evidence="1">Multi-pass membrane protein</topology>
    </subcellularLocation>
</comment>
<evidence type="ECO:0000256" key="4">
    <source>
        <dbReference type="ARBA" id="ARBA00022989"/>
    </source>
</evidence>
<keyword evidence="5 6" id="KW-0472">Membrane</keyword>
<evidence type="ECO:0000256" key="3">
    <source>
        <dbReference type="ARBA" id="ARBA00022692"/>
    </source>
</evidence>
<dbReference type="OrthoDB" id="9802121at2"/>
<dbReference type="EMBL" id="PVNK01000162">
    <property type="protein sequence ID" value="PRP97120.1"/>
    <property type="molecule type" value="Genomic_DNA"/>
</dbReference>
<feature type="transmembrane region" description="Helical" evidence="6">
    <location>
        <begin position="106"/>
        <end position="130"/>
    </location>
</feature>
<evidence type="ECO:0000256" key="6">
    <source>
        <dbReference type="SAM" id="Phobius"/>
    </source>
</evidence>
<dbReference type="GO" id="GO:0016020">
    <property type="term" value="C:membrane"/>
    <property type="evidence" value="ECO:0007669"/>
    <property type="project" value="UniProtKB-SubCell"/>
</dbReference>
<reference evidence="7 8" key="1">
    <citation type="submission" date="2018-03" db="EMBL/GenBank/DDBJ databases">
        <title>Draft Genome Sequences of the Obligatory Marine Myxobacteria Enhygromyxa salina SWB005.</title>
        <authorList>
            <person name="Poehlein A."/>
            <person name="Moghaddam J.A."/>
            <person name="Harms H."/>
            <person name="Alanjari M."/>
            <person name="Koenig G.M."/>
            <person name="Daniel R."/>
            <person name="Schaeberle T.F."/>
        </authorList>
    </citation>
    <scope>NUCLEOTIDE SEQUENCE [LARGE SCALE GENOMIC DNA]</scope>
    <source>
        <strain evidence="7 8">SWB005</strain>
    </source>
</reference>
<dbReference type="AlphaFoldDB" id="A0A2S9XWL2"/>
<name>A0A2S9XWL2_9BACT</name>
<dbReference type="Pfam" id="PF04241">
    <property type="entry name" value="DUF423"/>
    <property type="match status" value="1"/>
</dbReference>
<protein>
    <recommendedName>
        <fullName evidence="9">DUF423 domain-containing protein</fullName>
    </recommendedName>
</protein>
<keyword evidence="3 6" id="KW-0812">Transmembrane</keyword>
<organism evidence="7 8">
    <name type="scientific">Enhygromyxa salina</name>
    <dbReference type="NCBI Taxonomy" id="215803"/>
    <lineage>
        <taxon>Bacteria</taxon>
        <taxon>Pseudomonadati</taxon>
        <taxon>Myxococcota</taxon>
        <taxon>Polyangia</taxon>
        <taxon>Nannocystales</taxon>
        <taxon>Nannocystaceae</taxon>
        <taxon>Enhygromyxa</taxon>
    </lineage>
</organism>
<evidence type="ECO:0000313" key="8">
    <source>
        <dbReference type="Proteomes" id="UP000237968"/>
    </source>
</evidence>
<comment type="caution">
    <text evidence="7">The sequence shown here is derived from an EMBL/GenBank/DDBJ whole genome shotgun (WGS) entry which is preliminary data.</text>
</comment>
<keyword evidence="4 6" id="KW-1133">Transmembrane helix</keyword>
<feature type="transmembrane region" description="Helical" evidence="6">
    <location>
        <begin position="53"/>
        <end position="72"/>
    </location>
</feature>
<evidence type="ECO:0000256" key="1">
    <source>
        <dbReference type="ARBA" id="ARBA00004141"/>
    </source>
</evidence>
<feature type="transmembrane region" description="Helical" evidence="6">
    <location>
        <begin position="79"/>
        <end position="100"/>
    </location>
</feature>
<gene>
    <name evidence="7" type="ORF">ENSA5_35050</name>
</gene>
<evidence type="ECO:0000313" key="7">
    <source>
        <dbReference type="EMBL" id="PRP97120.1"/>
    </source>
</evidence>
<evidence type="ECO:0000256" key="2">
    <source>
        <dbReference type="ARBA" id="ARBA00009694"/>
    </source>
</evidence>
<evidence type="ECO:0000256" key="5">
    <source>
        <dbReference type="ARBA" id="ARBA00023136"/>
    </source>
</evidence>
<dbReference type="PANTHER" id="PTHR43461:SF1">
    <property type="entry name" value="TRANSMEMBRANE PROTEIN 256"/>
    <property type="match status" value="1"/>
</dbReference>